<reference evidence="2 3" key="1">
    <citation type="submission" date="2019-05" db="EMBL/GenBank/DDBJ databases">
        <title>Another draft genome of Portunus trituberculatus and its Hox gene families provides insights of decapod evolution.</title>
        <authorList>
            <person name="Jeong J.-H."/>
            <person name="Song I."/>
            <person name="Kim S."/>
            <person name="Choi T."/>
            <person name="Kim D."/>
            <person name="Ryu S."/>
            <person name="Kim W."/>
        </authorList>
    </citation>
    <scope>NUCLEOTIDE SEQUENCE [LARGE SCALE GENOMIC DNA]</scope>
    <source>
        <tissue evidence="2">Muscle</tissue>
    </source>
</reference>
<evidence type="ECO:0000313" key="2">
    <source>
        <dbReference type="EMBL" id="MPC45904.1"/>
    </source>
</evidence>
<name>A0A5B7FNH1_PORTR</name>
<keyword evidence="1" id="KW-0812">Transmembrane</keyword>
<accession>A0A5B7FNH1</accession>
<sequence length="119" mass="13059">MLGGGSLVVFAVVFVDGSIFEVAGLLGRSSRYIDDISFCLNKLQNTPQHTHITQGPLTTSDHIPIILDISTTPILARAPPRPNLTKVNWDEIKNKINSTIKQQNLKHASLEKINTAIDD</sequence>
<feature type="transmembrane region" description="Helical" evidence="1">
    <location>
        <begin position="6"/>
        <end position="26"/>
    </location>
</feature>
<dbReference type="AlphaFoldDB" id="A0A5B7FNH1"/>
<comment type="caution">
    <text evidence="2">The sequence shown here is derived from an EMBL/GenBank/DDBJ whole genome shotgun (WGS) entry which is preliminary data.</text>
</comment>
<proteinExistence type="predicted"/>
<protein>
    <recommendedName>
        <fullName evidence="4">Endonuclease/exonuclease/phosphatase domain-containing protein</fullName>
    </recommendedName>
</protein>
<evidence type="ECO:0008006" key="4">
    <source>
        <dbReference type="Google" id="ProtNLM"/>
    </source>
</evidence>
<dbReference type="Proteomes" id="UP000324222">
    <property type="component" value="Unassembled WGS sequence"/>
</dbReference>
<keyword evidence="3" id="KW-1185">Reference proteome</keyword>
<evidence type="ECO:0000313" key="3">
    <source>
        <dbReference type="Proteomes" id="UP000324222"/>
    </source>
</evidence>
<organism evidence="2 3">
    <name type="scientific">Portunus trituberculatus</name>
    <name type="common">Swimming crab</name>
    <name type="synonym">Neptunus trituberculatus</name>
    <dbReference type="NCBI Taxonomy" id="210409"/>
    <lineage>
        <taxon>Eukaryota</taxon>
        <taxon>Metazoa</taxon>
        <taxon>Ecdysozoa</taxon>
        <taxon>Arthropoda</taxon>
        <taxon>Crustacea</taxon>
        <taxon>Multicrustacea</taxon>
        <taxon>Malacostraca</taxon>
        <taxon>Eumalacostraca</taxon>
        <taxon>Eucarida</taxon>
        <taxon>Decapoda</taxon>
        <taxon>Pleocyemata</taxon>
        <taxon>Brachyura</taxon>
        <taxon>Eubrachyura</taxon>
        <taxon>Portunoidea</taxon>
        <taxon>Portunidae</taxon>
        <taxon>Portuninae</taxon>
        <taxon>Portunus</taxon>
    </lineage>
</organism>
<keyword evidence="1" id="KW-0472">Membrane</keyword>
<evidence type="ECO:0000256" key="1">
    <source>
        <dbReference type="SAM" id="Phobius"/>
    </source>
</evidence>
<dbReference type="EMBL" id="VSRR010006949">
    <property type="protein sequence ID" value="MPC45904.1"/>
    <property type="molecule type" value="Genomic_DNA"/>
</dbReference>
<keyword evidence="1" id="KW-1133">Transmembrane helix</keyword>
<gene>
    <name evidence="2" type="ORF">E2C01_039610</name>
</gene>